<protein>
    <submittedName>
        <fullName evidence="3">Uncharacterized protein</fullName>
    </submittedName>
</protein>
<evidence type="ECO:0000313" key="2">
    <source>
        <dbReference type="EMBL" id="CAE8641647.1"/>
    </source>
</evidence>
<organism evidence="3 4">
    <name type="scientific">Polarella glacialis</name>
    <name type="common">Dinoflagellate</name>
    <dbReference type="NCBI Taxonomy" id="89957"/>
    <lineage>
        <taxon>Eukaryota</taxon>
        <taxon>Sar</taxon>
        <taxon>Alveolata</taxon>
        <taxon>Dinophyceae</taxon>
        <taxon>Suessiales</taxon>
        <taxon>Suessiaceae</taxon>
        <taxon>Polarella</taxon>
    </lineage>
</organism>
<gene>
    <name evidence="1" type="ORF">PGLA1383_LOCUS36808</name>
    <name evidence="2" type="ORF">PGLA1383_LOCUS56261</name>
    <name evidence="3" type="ORF">PGLA2088_LOCUS50623</name>
</gene>
<dbReference type="AlphaFoldDB" id="A0A813LYT5"/>
<dbReference type="Pfam" id="PF09696">
    <property type="entry name" value="Ctf8"/>
    <property type="match status" value="1"/>
</dbReference>
<keyword evidence="5" id="KW-1185">Reference proteome</keyword>
<evidence type="ECO:0000313" key="4">
    <source>
        <dbReference type="Proteomes" id="UP000626109"/>
    </source>
</evidence>
<evidence type="ECO:0000313" key="5">
    <source>
        <dbReference type="Proteomes" id="UP000654075"/>
    </source>
</evidence>
<dbReference type="GO" id="GO:0031390">
    <property type="term" value="C:Ctf18 RFC-like complex"/>
    <property type="evidence" value="ECO:0007669"/>
    <property type="project" value="InterPro"/>
</dbReference>
<dbReference type="Proteomes" id="UP000654075">
    <property type="component" value="Unassembled WGS sequence"/>
</dbReference>
<evidence type="ECO:0000313" key="1">
    <source>
        <dbReference type="EMBL" id="CAE8619215.1"/>
    </source>
</evidence>
<dbReference type="Proteomes" id="UP000626109">
    <property type="component" value="Unassembled WGS sequence"/>
</dbReference>
<dbReference type="InterPro" id="IPR018607">
    <property type="entry name" value="Ctf8"/>
</dbReference>
<accession>A0A813LYT5</accession>
<sequence length="118" mass="12868">MVTKAAVIRFEGKPNELVLIEIQSTALMEDGSALMGNLLGDLEIKGGAVTLTNGPRCLYGKMENLKSPLVLMERTGQEESFQGDESKKNAVLAARGVVRRKAVFKDRPQLSVESFNKS</sequence>
<dbReference type="EMBL" id="CAJNNV010026889">
    <property type="protein sequence ID" value="CAE8619215.1"/>
    <property type="molecule type" value="Genomic_DNA"/>
</dbReference>
<reference evidence="3" key="1">
    <citation type="submission" date="2021-02" db="EMBL/GenBank/DDBJ databases">
        <authorList>
            <person name="Dougan E. K."/>
            <person name="Rhodes N."/>
            <person name="Thang M."/>
            <person name="Chan C."/>
        </authorList>
    </citation>
    <scope>NUCLEOTIDE SEQUENCE</scope>
</reference>
<evidence type="ECO:0000313" key="3">
    <source>
        <dbReference type="EMBL" id="CAE8741706.1"/>
    </source>
</evidence>
<dbReference type="OrthoDB" id="121932at2759"/>
<proteinExistence type="predicted"/>
<dbReference type="EMBL" id="CAJNNV010032959">
    <property type="protein sequence ID" value="CAE8641647.1"/>
    <property type="molecule type" value="Genomic_DNA"/>
</dbReference>
<name>A0A813LYT5_POLGL</name>
<dbReference type="GO" id="GO:0007064">
    <property type="term" value="P:mitotic sister chromatid cohesion"/>
    <property type="evidence" value="ECO:0007669"/>
    <property type="project" value="InterPro"/>
</dbReference>
<dbReference type="EMBL" id="CAJNNW010037423">
    <property type="protein sequence ID" value="CAE8741706.1"/>
    <property type="molecule type" value="Genomic_DNA"/>
</dbReference>
<comment type="caution">
    <text evidence="3">The sequence shown here is derived from an EMBL/GenBank/DDBJ whole genome shotgun (WGS) entry which is preliminary data.</text>
</comment>